<proteinExistence type="predicted"/>
<sequence>MWLCVVVCRTKLAIFLLPCSEG</sequence>
<dbReference type="AlphaFoldDB" id="A0A0E9SQ83"/>
<name>A0A0E9SQ83_ANGAN</name>
<protein>
    <submittedName>
        <fullName evidence="1">Uncharacterized protein</fullName>
    </submittedName>
</protein>
<reference evidence="1" key="1">
    <citation type="submission" date="2014-11" db="EMBL/GenBank/DDBJ databases">
        <authorList>
            <person name="Amaro Gonzalez C."/>
        </authorList>
    </citation>
    <scope>NUCLEOTIDE SEQUENCE</scope>
</reference>
<dbReference type="EMBL" id="GBXM01065180">
    <property type="protein sequence ID" value="JAH43397.1"/>
    <property type="molecule type" value="Transcribed_RNA"/>
</dbReference>
<evidence type="ECO:0000313" key="1">
    <source>
        <dbReference type="EMBL" id="JAH43397.1"/>
    </source>
</evidence>
<organism evidence="1">
    <name type="scientific">Anguilla anguilla</name>
    <name type="common">European freshwater eel</name>
    <name type="synonym">Muraena anguilla</name>
    <dbReference type="NCBI Taxonomy" id="7936"/>
    <lineage>
        <taxon>Eukaryota</taxon>
        <taxon>Metazoa</taxon>
        <taxon>Chordata</taxon>
        <taxon>Craniata</taxon>
        <taxon>Vertebrata</taxon>
        <taxon>Euteleostomi</taxon>
        <taxon>Actinopterygii</taxon>
        <taxon>Neopterygii</taxon>
        <taxon>Teleostei</taxon>
        <taxon>Anguilliformes</taxon>
        <taxon>Anguillidae</taxon>
        <taxon>Anguilla</taxon>
    </lineage>
</organism>
<accession>A0A0E9SQ83</accession>
<reference evidence="1" key="2">
    <citation type="journal article" date="2015" name="Fish Shellfish Immunol.">
        <title>Early steps in the European eel (Anguilla anguilla)-Vibrio vulnificus interaction in the gills: Role of the RtxA13 toxin.</title>
        <authorList>
            <person name="Callol A."/>
            <person name="Pajuelo D."/>
            <person name="Ebbesson L."/>
            <person name="Teles M."/>
            <person name="MacKenzie S."/>
            <person name="Amaro C."/>
        </authorList>
    </citation>
    <scope>NUCLEOTIDE SEQUENCE</scope>
</reference>